<comment type="caution">
    <text evidence="1">The sequence shown here is derived from an EMBL/GenBank/DDBJ whole genome shotgun (WGS) entry which is preliminary data.</text>
</comment>
<sequence>MTLLRTALIAATLITGIYTGYAVKPIPRPNSHESVNQYLVYPFLNSPAPTLTPAPDGYEPFHMEHYGRHGSRWQIGEANYGYPAAELEKAHKARKLTPLGERIYRFADSANRASKGRDGELTDIGALEHRGIARRMVKNFPEIFCNGTQIDARSSVVVRCILSMINELNEIKALQPGIKIRSDASWADMNYIVPSHDAEAGKVIESGKQTDLQQLRRCTLNNGTYLPKLFNDVQYAADSLNTQKLAEALIALLGGAQNHIGWPWLLDTVFTPEETYAEWLRGNAFWAVEALNIKANGYHGPYQRRSTLLNIIESADTAITSSGKSINMRFGHDGIVLPLAVLMELDKLWQPFDSLEQLPGRFHDYKVIPMACNIQIIFYRTNNCTNADNVLVKVLLNEAEATLPVKPSKAGHPYYNWNDLRKFYTDKINKYEASLQTNTDNEGK</sequence>
<proteinExistence type="predicted"/>
<name>A0AC61S6Z0_9BACT</name>
<reference evidence="1" key="1">
    <citation type="submission" date="2019-04" db="EMBL/GenBank/DDBJ databases">
        <title>Microbes associate with the intestines of laboratory mice.</title>
        <authorList>
            <person name="Navarre W."/>
            <person name="Wong E."/>
            <person name="Huang K.C."/>
            <person name="Tropini C."/>
            <person name="Ng K."/>
            <person name="Yu B."/>
        </authorList>
    </citation>
    <scope>NUCLEOTIDE SEQUENCE</scope>
    <source>
        <strain evidence="1">NM86_A22</strain>
    </source>
</reference>
<gene>
    <name evidence="1" type="ORF">E5990_03600</name>
</gene>
<accession>A0AC61S6Z0</accession>
<protein>
    <submittedName>
        <fullName evidence="1">Histidine-type phosphatase</fullName>
    </submittedName>
</protein>
<organism evidence="1 2">
    <name type="scientific">Muribaculum caecicola</name>
    <dbReference type="NCBI Taxonomy" id="3038144"/>
    <lineage>
        <taxon>Bacteria</taxon>
        <taxon>Pseudomonadati</taxon>
        <taxon>Bacteroidota</taxon>
        <taxon>Bacteroidia</taxon>
        <taxon>Bacteroidales</taxon>
        <taxon>Muribaculaceae</taxon>
        <taxon>Muribaculum</taxon>
    </lineage>
</organism>
<dbReference type="EMBL" id="SSTG01000026">
    <property type="protein sequence ID" value="THG54218.1"/>
    <property type="molecule type" value="Genomic_DNA"/>
</dbReference>
<keyword evidence="2" id="KW-1185">Reference proteome</keyword>
<dbReference type="Proteomes" id="UP000305401">
    <property type="component" value="Unassembled WGS sequence"/>
</dbReference>
<evidence type="ECO:0000313" key="1">
    <source>
        <dbReference type="EMBL" id="THG54218.1"/>
    </source>
</evidence>
<evidence type="ECO:0000313" key="2">
    <source>
        <dbReference type="Proteomes" id="UP000305401"/>
    </source>
</evidence>